<dbReference type="InterPro" id="IPR039426">
    <property type="entry name" value="TonB-dep_rcpt-like"/>
</dbReference>
<dbReference type="STRING" id="204669.Acid345_1545"/>
<dbReference type="EMBL" id="CP000360">
    <property type="protein sequence ID" value="ABF40547.1"/>
    <property type="molecule type" value="Genomic_DNA"/>
</dbReference>
<dbReference type="OrthoDB" id="97893at2"/>
<dbReference type="PANTHER" id="PTHR30069:SF46">
    <property type="entry name" value="OAR PROTEIN"/>
    <property type="match status" value="1"/>
</dbReference>
<dbReference type="InterPro" id="IPR013784">
    <property type="entry name" value="Carb-bd-like_fold"/>
</dbReference>
<dbReference type="SUPFAM" id="SSF49452">
    <property type="entry name" value="Starch-binding domain-like"/>
    <property type="match status" value="1"/>
</dbReference>
<dbReference type="AlphaFoldDB" id="Q1IRF3"/>
<dbReference type="eggNOG" id="COG1629">
    <property type="taxonomic scope" value="Bacteria"/>
</dbReference>
<dbReference type="HOGENOM" id="CLU_006298_0_0_0"/>
<dbReference type="SUPFAM" id="SSF56935">
    <property type="entry name" value="Porins"/>
    <property type="match status" value="1"/>
</dbReference>
<proteinExistence type="predicted"/>
<name>Q1IRF3_KORVE</name>
<evidence type="ECO:0000256" key="5">
    <source>
        <dbReference type="ARBA" id="ARBA00023136"/>
    </source>
</evidence>
<feature type="domain" description="TonB-dependent transporter Oar-like beta-barrel" evidence="7">
    <location>
        <begin position="250"/>
        <end position="1048"/>
    </location>
</feature>
<dbReference type="GO" id="GO:0030246">
    <property type="term" value="F:carbohydrate binding"/>
    <property type="evidence" value="ECO:0007669"/>
    <property type="project" value="InterPro"/>
</dbReference>
<dbReference type="InterPro" id="IPR037066">
    <property type="entry name" value="Plug_dom_sf"/>
</dbReference>
<protein>
    <submittedName>
        <fullName evidence="8">TonB-dependent receptor</fullName>
    </submittedName>
</protein>
<keyword evidence="3" id="KW-1134">Transmembrane beta strand</keyword>
<dbReference type="GO" id="GO:0009279">
    <property type="term" value="C:cell outer membrane"/>
    <property type="evidence" value="ECO:0007669"/>
    <property type="project" value="UniProtKB-SubCell"/>
</dbReference>
<dbReference type="InterPro" id="IPR057601">
    <property type="entry name" value="Oar-like_b-barrel"/>
</dbReference>
<comment type="subcellular location">
    <subcellularLocation>
        <location evidence="1">Cell outer membrane</location>
        <topology evidence="1">Multi-pass membrane protein</topology>
    </subcellularLocation>
</comment>
<gene>
    <name evidence="8" type="ordered locus">Acid345_1545</name>
</gene>
<dbReference type="Proteomes" id="UP000002432">
    <property type="component" value="Chromosome"/>
</dbReference>
<dbReference type="GO" id="GO:0015344">
    <property type="term" value="F:siderophore uptake transmembrane transporter activity"/>
    <property type="evidence" value="ECO:0007669"/>
    <property type="project" value="TreeGrafter"/>
</dbReference>
<keyword evidence="5" id="KW-0472">Membrane</keyword>
<dbReference type="InterPro" id="IPR036942">
    <property type="entry name" value="Beta-barrel_TonB_sf"/>
</dbReference>
<accession>Q1IRF3</accession>
<dbReference type="Gene3D" id="2.40.170.20">
    <property type="entry name" value="TonB-dependent receptor, beta-barrel domain"/>
    <property type="match status" value="1"/>
</dbReference>
<evidence type="ECO:0000313" key="8">
    <source>
        <dbReference type="EMBL" id="ABF40547.1"/>
    </source>
</evidence>
<evidence type="ECO:0000256" key="1">
    <source>
        <dbReference type="ARBA" id="ARBA00004571"/>
    </source>
</evidence>
<dbReference type="EnsemblBacteria" id="ABF40547">
    <property type="protein sequence ID" value="ABF40547"/>
    <property type="gene ID" value="Acid345_1545"/>
</dbReference>
<dbReference type="RefSeq" id="WP_011522349.1">
    <property type="nucleotide sequence ID" value="NC_008009.1"/>
</dbReference>
<keyword evidence="6" id="KW-0998">Cell outer membrane</keyword>
<evidence type="ECO:0000313" key="9">
    <source>
        <dbReference type="Proteomes" id="UP000002432"/>
    </source>
</evidence>
<dbReference type="KEGG" id="aba:Acid345_1545"/>
<organism evidence="8 9">
    <name type="scientific">Koribacter versatilis (strain Ellin345)</name>
    <dbReference type="NCBI Taxonomy" id="204669"/>
    <lineage>
        <taxon>Bacteria</taxon>
        <taxon>Pseudomonadati</taxon>
        <taxon>Acidobacteriota</taxon>
        <taxon>Terriglobia</taxon>
        <taxon>Terriglobales</taxon>
        <taxon>Candidatus Korobacteraceae</taxon>
        <taxon>Candidatus Korobacter</taxon>
    </lineage>
</organism>
<dbReference type="Gene3D" id="2.170.130.10">
    <property type="entry name" value="TonB-dependent receptor, plug domain"/>
    <property type="match status" value="1"/>
</dbReference>
<keyword evidence="4" id="KW-0812">Transmembrane</keyword>
<sequence>MSTLRSVGIAVFLFFLSTFAMGQSYRGSIRGVVTDASGAVIPSASVTVKSSATGLERSAVTDGEGLYVIAELPAGEYRLSVPVTGFRTFARNVLVDVGHDSTVDITMMVAGGDTVEVNESTAPLVEDTRDVLGQIVDNKLVVELPLNGRDFGKLVALTPGVTVEGSGVAGTEKGFGQFNINGNRDRSNNYMLDGTDNNDPFFNNSALNQVGITGAPASLLPIDAIQEFNLQTQYGAEYGRNSGGAVNVLTKSGTNAFHGSVFYFLRNSALDARNYFDPTTNPDGSPNPKGGFKNNQYGASIGGPIVKDKTFFFAAYEGQRERVTSSYTLFVPTEMQKANARAAALAATTSDGESEVPVINAINPGIDALLGYFPAATGCSNGGTPAATGCIGGAGTVAGAVEDRNDLDNGIIKVDHYFTQTEQFSARYAISNSDQVFPLGGLGTYGNGSRLAGFAQTSPTRVNVVSASLLSTFSPTFLNELRFGYSRYNTSFNTLDGTVDPNSAFGLNMGTGKTGVPEIDFFALYDNLGASAYSIPRGRTSQTYQVLDNLTKIHGAHTFKFGGEFRRATIENFNDNLERGLLALDPYQLTNGPWPGDDQTAMLTNFYLGIFDWGTAANTGNTQRNTFNNGFSFFAQDDWRATKKLTLNLGVRWEYFGPLGESNGLISNLGTDGLLHMTDQPYNKDWNNVAPRVGLAWNVFSGTVVRMGYGVYFDYVPQNNMIANYTNTAGLVTNPIGPKAVTSMDYNQSAFNGSDAGAAVFTPSTGAQSIFAVPQNFATPYTQSWNVNVEQELGKAASMQIGYVGSKGTRLTRLYDANQDYTNSNYNAIDVLATISDSTYNALQATLTARSWKGISGFANYTWAKSLDDASDGIDFNFASAAFPQNSDCPVACEHGPSTFDTRHRFTGSMNYAVPQWKALPPVLGKGWELNTIATFQSGRPIPILTSNDTSGTYNYHQRPDRVPGVNPVLDHWNPVTGYLNPLAFQQPADGTFGNLQRNSIYGPHYTNVDFSITKNMPITEKVNVQFRAEFFNIFNHPNFALPGGTLNPAYLADGTLDPSVVDPASHAILTPAGQVTQTPDVAQGNPGLGGGGPRVIQFGLRFSF</sequence>
<dbReference type="Gene3D" id="2.60.40.1120">
    <property type="entry name" value="Carboxypeptidase-like, regulatory domain"/>
    <property type="match status" value="1"/>
</dbReference>
<dbReference type="PANTHER" id="PTHR30069">
    <property type="entry name" value="TONB-DEPENDENT OUTER MEMBRANE RECEPTOR"/>
    <property type="match status" value="1"/>
</dbReference>
<evidence type="ECO:0000256" key="4">
    <source>
        <dbReference type="ARBA" id="ARBA00022692"/>
    </source>
</evidence>
<keyword evidence="8" id="KW-0675">Receptor</keyword>
<evidence type="ECO:0000259" key="7">
    <source>
        <dbReference type="Pfam" id="PF25183"/>
    </source>
</evidence>
<reference evidence="8 9" key="1">
    <citation type="journal article" date="2009" name="Appl. Environ. Microbiol.">
        <title>Three genomes from the phylum Acidobacteria provide insight into the lifestyles of these microorganisms in soils.</title>
        <authorList>
            <person name="Ward N.L."/>
            <person name="Challacombe J.F."/>
            <person name="Janssen P.H."/>
            <person name="Henrissat B."/>
            <person name="Coutinho P.M."/>
            <person name="Wu M."/>
            <person name="Xie G."/>
            <person name="Haft D.H."/>
            <person name="Sait M."/>
            <person name="Badger J."/>
            <person name="Barabote R.D."/>
            <person name="Bradley B."/>
            <person name="Brettin T.S."/>
            <person name="Brinkac L.M."/>
            <person name="Bruce D."/>
            <person name="Creasy T."/>
            <person name="Daugherty S.C."/>
            <person name="Davidsen T.M."/>
            <person name="DeBoy R.T."/>
            <person name="Detter J.C."/>
            <person name="Dodson R.J."/>
            <person name="Durkin A.S."/>
            <person name="Ganapathy A."/>
            <person name="Gwinn-Giglio M."/>
            <person name="Han C.S."/>
            <person name="Khouri H."/>
            <person name="Kiss H."/>
            <person name="Kothari S.P."/>
            <person name="Madupu R."/>
            <person name="Nelson K.E."/>
            <person name="Nelson W.C."/>
            <person name="Paulsen I."/>
            <person name="Penn K."/>
            <person name="Ren Q."/>
            <person name="Rosovitz M.J."/>
            <person name="Selengut J.D."/>
            <person name="Shrivastava S."/>
            <person name="Sullivan S.A."/>
            <person name="Tapia R."/>
            <person name="Thompson L.S."/>
            <person name="Watkins K.L."/>
            <person name="Yang Q."/>
            <person name="Yu C."/>
            <person name="Zafar N."/>
            <person name="Zhou L."/>
            <person name="Kuske C.R."/>
        </authorList>
    </citation>
    <scope>NUCLEOTIDE SEQUENCE [LARGE SCALE GENOMIC DNA]</scope>
    <source>
        <strain evidence="8 9">Ellin345</strain>
    </source>
</reference>
<dbReference type="Pfam" id="PF25183">
    <property type="entry name" value="OMP_b-brl_4"/>
    <property type="match status" value="1"/>
</dbReference>
<dbReference type="GO" id="GO:0044718">
    <property type="term" value="P:siderophore transmembrane transport"/>
    <property type="evidence" value="ECO:0007669"/>
    <property type="project" value="TreeGrafter"/>
</dbReference>
<keyword evidence="2" id="KW-0813">Transport</keyword>
<dbReference type="Pfam" id="PF13620">
    <property type="entry name" value="CarboxypepD_reg"/>
    <property type="match status" value="1"/>
</dbReference>
<dbReference type="eggNOG" id="COG4771">
    <property type="taxonomic scope" value="Bacteria"/>
</dbReference>
<evidence type="ECO:0000256" key="2">
    <source>
        <dbReference type="ARBA" id="ARBA00022448"/>
    </source>
</evidence>
<evidence type="ECO:0000256" key="3">
    <source>
        <dbReference type="ARBA" id="ARBA00022452"/>
    </source>
</evidence>
<keyword evidence="9" id="KW-1185">Reference proteome</keyword>
<evidence type="ECO:0000256" key="6">
    <source>
        <dbReference type="ARBA" id="ARBA00023237"/>
    </source>
</evidence>